<reference evidence="1 2" key="1">
    <citation type="submission" date="2019-01" db="EMBL/GenBank/DDBJ databases">
        <authorList>
            <person name="Chen W.-M."/>
        </authorList>
    </citation>
    <scope>NUCLEOTIDE SEQUENCE [LARGE SCALE GENOMIC DNA]</scope>
    <source>
        <strain evidence="1 2">ICH-3</strain>
    </source>
</reference>
<dbReference type="AlphaFoldDB" id="A0A3S2TLM6"/>
<protein>
    <submittedName>
        <fullName evidence="1">Uncharacterized protein</fullName>
    </submittedName>
</protein>
<organism evidence="1 2">
    <name type="scientific">Rubrivivax albus</name>
    <dbReference type="NCBI Taxonomy" id="2499835"/>
    <lineage>
        <taxon>Bacteria</taxon>
        <taxon>Pseudomonadati</taxon>
        <taxon>Pseudomonadota</taxon>
        <taxon>Betaproteobacteria</taxon>
        <taxon>Burkholderiales</taxon>
        <taxon>Sphaerotilaceae</taxon>
        <taxon>Rubrivivax</taxon>
    </lineage>
</organism>
<name>A0A3S2TLM6_9BURK</name>
<dbReference type="EMBL" id="SACT01000005">
    <property type="protein sequence ID" value="RVT50382.1"/>
    <property type="molecule type" value="Genomic_DNA"/>
</dbReference>
<sequence>MGIHQLQLRYDPVADRLLLSVRTHQAELYRVWLTRRMVARLAAPLRQAVMRLALPRRPDAPMPVPEAQPLLEQVARERPLKDAVFGQPFAAGDQDSHPLGTEPLLPDEIDVRTPATGGLHIALRETRGRRLEMALGDDLATGLTRLLDQALAQAEWALPQPVAATDTGDSPKFS</sequence>
<gene>
    <name evidence="1" type="ORF">ENE75_15300</name>
</gene>
<keyword evidence="2" id="KW-1185">Reference proteome</keyword>
<evidence type="ECO:0000313" key="2">
    <source>
        <dbReference type="Proteomes" id="UP000288178"/>
    </source>
</evidence>
<comment type="caution">
    <text evidence="1">The sequence shown here is derived from an EMBL/GenBank/DDBJ whole genome shotgun (WGS) entry which is preliminary data.</text>
</comment>
<proteinExistence type="predicted"/>
<dbReference type="RefSeq" id="WP_128199209.1">
    <property type="nucleotide sequence ID" value="NZ_SACT01000005.1"/>
</dbReference>
<dbReference type="OrthoDB" id="9795237at2"/>
<evidence type="ECO:0000313" key="1">
    <source>
        <dbReference type="EMBL" id="RVT50382.1"/>
    </source>
</evidence>
<accession>A0A3S2TLM6</accession>
<dbReference type="Proteomes" id="UP000288178">
    <property type="component" value="Unassembled WGS sequence"/>
</dbReference>